<protein>
    <submittedName>
        <fullName evidence="2">Uncharacterized protein</fullName>
    </submittedName>
</protein>
<feature type="region of interest" description="Disordered" evidence="1">
    <location>
        <begin position="66"/>
        <end position="87"/>
    </location>
</feature>
<dbReference type="AlphaFoldDB" id="A0A450SG37"/>
<proteinExistence type="predicted"/>
<reference evidence="2" key="1">
    <citation type="submission" date="2019-02" db="EMBL/GenBank/DDBJ databases">
        <authorList>
            <person name="Gruber-Vodicka R. H."/>
            <person name="Seah K. B. B."/>
        </authorList>
    </citation>
    <scope>NUCLEOTIDE SEQUENCE</scope>
    <source>
        <strain evidence="2">BECK_DK47</strain>
    </source>
</reference>
<dbReference type="EMBL" id="CAADEX010000035">
    <property type="protein sequence ID" value="VFJ51918.1"/>
    <property type="molecule type" value="Genomic_DNA"/>
</dbReference>
<gene>
    <name evidence="2" type="ORF">BECKDK2373B_GA0170837_10357</name>
</gene>
<accession>A0A450SG37</accession>
<evidence type="ECO:0000313" key="2">
    <source>
        <dbReference type="EMBL" id="VFJ51918.1"/>
    </source>
</evidence>
<organism evidence="2">
    <name type="scientific">Candidatus Kentrum sp. DK</name>
    <dbReference type="NCBI Taxonomy" id="2126562"/>
    <lineage>
        <taxon>Bacteria</taxon>
        <taxon>Pseudomonadati</taxon>
        <taxon>Pseudomonadota</taxon>
        <taxon>Gammaproteobacteria</taxon>
        <taxon>Candidatus Kentrum</taxon>
    </lineage>
</organism>
<name>A0A450SG37_9GAMM</name>
<sequence>MAIGNIAPSGFLLGFVPHPNLRAYLARQTIAEEKLMTLQERIVAHTRTLPENRQREVWTFIQSIASRDRQPEESINSPREPASSPPVSALELALAHGVAGCVKEAPADLSENKDYLRGYGE</sequence>
<evidence type="ECO:0000256" key="1">
    <source>
        <dbReference type="SAM" id="MobiDB-lite"/>
    </source>
</evidence>